<proteinExistence type="predicted"/>
<evidence type="ECO:0000313" key="2">
    <source>
        <dbReference type="EMBL" id="OGK52682.1"/>
    </source>
</evidence>
<reference evidence="2 3" key="1">
    <citation type="journal article" date="2016" name="Nat. Commun.">
        <title>Thousands of microbial genomes shed light on interconnected biogeochemical processes in an aquifer system.</title>
        <authorList>
            <person name="Anantharaman K."/>
            <person name="Brown C.T."/>
            <person name="Hug L.A."/>
            <person name="Sharon I."/>
            <person name="Castelle C.J."/>
            <person name="Probst A.J."/>
            <person name="Thomas B.C."/>
            <person name="Singh A."/>
            <person name="Wilkins M.J."/>
            <person name="Karaoz U."/>
            <person name="Brodie E.L."/>
            <person name="Williams K.H."/>
            <person name="Hubbard S.S."/>
            <person name="Banfield J.F."/>
        </authorList>
    </citation>
    <scope>NUCLEOTIDE SEQUENCE [LARGE SCALE GENOMIC DNA]</scope>
</reference>
<keyword evidence="1" id="KW-0732">Signal</keyword>
<feature type="chain" id="PRO_5009529429" description="PKD domain-containing protein" evidence="1">
    <location>
        <begin position="25"/>
        <end position="792"/>
    </location>
</feature>
<feature type="signal peptide" evidence="1">
    <location>
        <begin position="1"/>
        <end position="24"/>
    </location>
</feature>
<gene>
    <name evidence="2" type="ORF">A3B02_02710</name>
</gene>
<accession>A0A1F7JAN7</accession>
<sequence>MKGIVLCFISLTFLFLLSSIPVQAQSCTSTVCYKDGCGPDGNTQYEYTQRTCTGAPGPLGACAYSLQSGAYRAYRTYTTLNQNTPLGWGCGAGQCGDPAGFGVEDSCSGGNPLEGGECAGGFPRAGGCPAGQYCQGCDMYAGECCNFVPGACQVVLGCSGGSPTPTPTPQPSCTLSCPGTEVSESEFNNATGGAGGGLGQRNTPSEKGVVAGASSSRLLAQGVGGGLPGTTTTQYYLGESVLSGNITFLGESGFTCQEFVDGILYQGPCPSPTLITPTPPGGGGGGAIGGVTTVRDSFDAGSFFLKLLSNLSFFKPIRDVLGLSTSQTLVQGVGGGEESGSLSTWQHPVTYEYLDGSNTKVYTALASSGEIIGGIDDPKSNSQSCSCKVGLSCPLSVTDINDPGSIVEGCDDQYCDFSVDPSRPQAGIPAQFTLMNNNGFRNFTIDYGDGQTESYPNAESPLIVPHIYANAGAGQQISLTCSNPGGNIKTCVRRATIYCDNTDPYNLPTPTLSPTPSPSPSPTPGPWLKLKDTSFTIRSSINNVVPAGATQYDDTSDTGVCRVNEPTNYACFSSGETGSAIVKSDAVDFGAGLSQRDWLRKDANYVINTLLTPSSFISYVKARKDYATITSLTQDQIQSNMIHLLQPDPPIVIITDDTVPDAIPAGAGAVIIIDGDLVIDLASSDTFNAANKAIAFVINGTLEISSQVTELNGIFIANDVNYAFDAAATSNPLKINGNISLSQSPTQQCNDVRQRIDPLKPSCFFTFDFVNQYVPVIDLLSTRTYDWSELTP</sequence>
<evidence type="ECO:0000256" key="1">
    <source>
        <dbReference type="SAM" id="SignalP"/>
    </source>
</evidence>
<protein>
    <recommendedName>
        <fullName evidence="4">PKD domain-containing protein</fullName>
    </recommendedName>
</protein>
<organism evidence="2 3">
    <name type="scientific">Candidatus Roizmanbacteria bacterium RIFCSPLOWO2_01_FULL_42_14</name>
    <dbReference type="NCBI Taxonomy" id="1802068"/>
    <lineage>
        <taxon>Bacteria</taxon>
        <taxon>Candidatus Roizmaniibacteriota</taxon>
    </lineage>
</organism>
<dbReference type="SUPFAM" id="SSF49299">
    <property type="entry name" value="PKD domain"/>
    <property type="match status" value="1"/>
</dbReference>
<dbReference type="Proteomes" id="UP000178914">
    <property type="component" value="Unassembled WGS sequence"/>
</dbReference>
<name>A0A1F7JAN7_9BACT</name>
<dbReference type="EMBL" id="MGAS01000002">
    <property type="protein sequence ID" value="OGK52682.1"/>
    <property type="molecule type" value="Genomic_DNA"/>
</dbReference>
<evidence type="ECO:0000313" key="3">
    <source>
        <dbReference type="Proteomes" id="UP000178914"/>
    </source>
</evidence>
<dbReference type="InterPro" id="IPR035986">
    <property type="entry name" value="PKD_dom_sf"/>
</dbReference>
<evidence type="ECO:0008006" key="4">
    <source>
        <dbReference type="Google" id="ProtNLM"/>
    </source>
</evidence>
<comment type="caution">
    <text evidence="2">The sequence shown here is derived from an EMBL/GenBank/DDBJ whole genome shotgun (WGS) entry which is preliminary data.</text>
</comment>
<dbReference type="AlphaFoldDB" id="A0A1F7JAN7"/>
<dbReference type="STRING" id="1802068.A3B02_02710"/>